<dbReference type="InterPro" id="IPR016174">
    <property type="entry name" value="Di-haem_cyt_TM"/>
</dbReference>
<keyword evidence="6 13" id="KW-0812">Transmembrane</keyword>
<feature type="transmembrane region" description="Helical" evidence="13">
    <location>
        <begin position="89"/>
        <end position="112"/>
    </location>
</feature>
<name>A0ABN7MMN2_9BURK</name>
<dbReference type="RefSeq" id="WP_211615071.1">
    <property type="nucleotide sequence ID" value="NZ_CAJNBK010000022.1"/>
</dbReference>
<reference evidence="15 16" key="1">
    <citation type="submission" date="2021-02" db="EMBL/GenBank/DDBJ databases">
        <authorList>
            <person name="Vanwijnsberghe S."/>
        </authorList>
    </citation>
    <scope>NUCLEOTIDE SEQUENCE [LARGE SCALE GENOMIC DNA]</scope>
    <source>
        <strain evidence="15 16">LMG 31837</strain>
    </source>
</reference>
<evidence type="ECO:0000256" key="8">
    <source>
        <dbReference type="ARBA" id="ARBA00022982"/>
    </source>
</evidence>
<keyword evidence="9 13" id="KW-1133">Transmembrane helix</keyword>
<keyword evidence="10" id="KW-0408">Iron</keyword>
<evidence type="ECO:0000313" key="16">
    <source>
        <dbReference type="Proteomes" id="UP000672526"/>
    </source>
</evidence>
<organism evidence="15 16">
    <name type="scientific">Paraburkholderia haematera</name>
    <dbReference type="NCBI Taxonomy" id="2793077"/>
    <lineage>
        <taxon>Bacteria</taxon>
        <taxon>Pseudomonadati</taxon>
        <taxon>Pseudomonadota</taxon>
        <taxon>Betaproteobacteria</taxon>
        <taxon>Burkholderiales</taxon>
        <taxon>Burkholderiaceae</taxon>
        <taxon>Paraburkholderia</taxon>
    </lineage>
</organism>
<keyword evidence="16" id="KW-1185">Reference proteome</keyword>
<evidence type="ECO:0000256" key="9">
    <source>
        <dbReference type="ARBA" id="ARBA00022989"/>
    </source>
</evidence>
<dbReference type="SUPFAM" id="SSF81342">
    <property type="entry name" value="Transmembrane di-heme cytochromes"/>
    <property type="match status" value="1"/>
</dbReference>
<feature type="domain" description="Cytochrome b561 bacterial/Ni-hydrogenase" evidence="14">
    <location>
        <begin position="10"/>
        <end position="181"/>
    </location>
</feature>
<keyword evidence="7" id="KW-0479">Metal-binding</keyword>
<dbReference type="Gene3D" id="1.20.950.20">
    <property type="entry name" value="Transmembrane di-heme cytochromes, Chain C"/>
    <property type="match status" value="1"/>
</dbReference>
<keyword evidence="8" id="KW-0249">Electron transport</keyword>
<evidence type="ECO:0000256" key="12">
    <source>
        <dbReference type="ARBA" id="ARBA00037975"/>
    </source>
</evidence>
<evidence type="ECO:0000256" key="7">
    <source>
        <dbReference type="ARBA" id="ARBA00022723"/>
    </source>
</evidence>
<evidence type="ECO:0000256" key="6">
    <source>
        <dbReference type="ARBA" id="ARBA00022692"/>
    </source>
</evidence>
<feature type="transmembrane region" description="Helical" evidence="13">
    <location>
        <begin position="151"/>
        <end position="170"/>
    </location>
</feature>
<dbReference type="InterPro" id="IPR011577">
    <property type="entry name" value="Cyt_b561_bac/Ni-Hgenase"/>
</dbReference>
<evidence type="ECO:0000256" key="10">
    <source>
        <dbReference type="ARBA" id="ARBA00023004"/>
    </source>
</evidence>
<keyword evidence="5" id="KW-0349">Heme</keyword>
<dbReference type="PANTHER" id="PTHR30529:SF1">
    <property type="entry name" value="CYTOCHROME B561 HOMOLOG 2"/>
    <property type="match status" value="1"/>
</dbReference>
<accession>A0ABN7MMN2</accession>
<evidence type="ECO:0000259" key="14">
    <source>
        <dbReference type="Pfam" id="PF01292"/>
    </source>
</evidence>
<comment type="subcellular location">
    <subcellularLocation>
        <location evidence="2">Cell membrane</location>
        <topology evidence="2">Multi-pass membrane protein</topology>
    </subcellularLocation>
</comment>
<gene>
    <name evidence="15" type="primary">yceJ_5</name>
    <name evidence="15" type="ORF">R69888_05578</name>
</gene>
<evidence type="ECO:0000256" key="2">
    <source>
        <dbReference type="ARBA" id="ARBA00004651"/>
    </source>
</evidence>
<dbReference type="PANTHER" id="PTHR30529">
    <property type="entry name" value="CYTOCHROME B561"/>
    <property type="match status" value="1"/>
</dbReference>
<proteinExistence type="inferred from homology"/>
<feature type="transmembrane region" description="Helical" evidence="13">
    <location>
        <begin position="46"/>
        <end position="69"/>
    </location>
</feature>
<sequence>MSTNLSPQRRYSPQHQAMHWITALLMFSLLPTAWVIVSMKEDTPEFLFWLTIHKSLGLLILFITCFRLIWRIYDRPPHLPASVSLSNRYVAHIASGILFVVMIVMPVTGYLWTTGHGYDVELFGIWTMPEFAWKNRALGDICAAIHKFGQYVVYVTIGMHILGVAYHLIFKKDGVLGRMLPLHATEPEDGQLP</sequence>
<feature type="transmembrane region" description="Helical" evidence="13">
    <location>
        <begin position="20"/>
        <end position="40"/>
    </location>
</feature>
<comment type="similarity">
    <text evidence="12">Belongs to the cytochrome b561 family.</text>
</comment>
<evidence type="ECO:0000256" key="5">
    <source>
        <dbReference type="ARBA" id="ARBA00022617"/>
    </source>
</evidence>
<evidence type="ECO:0000256" key="13">
    <source>
        <dbReference type="SAM" id="Phobius"/>
    </source>
</evidence>
<evidence type="ECO:0000313" key="15">
    <source>
        <dbReference type="EMBL" id="CAE6809148.1"/>
    </source>
</evidence>
<keyword evidence="4" id="KW-1003">Cell membrane</keyword>
<dbReference type="Proteomes" id="UP000672526">
    <property type="component" value="Unassembled WGS sequence"/>
</dbReference>
<evidence type="ECO:0000256" key="11">
    <source>
        <dbReference type="ARBA" id="ARBA00023136"/>
    </source>
</evidence>
<keyword evidence="11 13" id="KW-0472">Membrane</keyword>
<evidence type="ECO:0000256" key="4">
    <source>
        <dbReference type="ARBA" id="ARBA00022475"/>
    </source>
</evidence>
<dbReference type="InterPro" id="IPR052168">
    <property type="entry name" value="Cytochrome_b561_oxidase"/>
</dbReference>
<dbReference type="Pfam" id="PF01292">
    <property type="entry name" value="Ni_hydr_CYTB"/>
    <property type="match status" value="1"/>
</dbReference>
<comment type="caution">
    <text evidence="15">The sequence shown here is derived from an EMBL/GenBank/DDBJ whole genome shotgun (WGS) entry which is preliminary data.</text>
</comment>
<evidence type="ECO:0000256" key="1">
    <source>
        <dbReference type="ARBA" id="ARBA00001970"/>
    </source>
</evidence>
<protein>
    <submittedName>
        <fullName evidence="15">Cytochrome b561</fullName>
    </submittedName>
</protein>
<comment type="cofactor">
    <cofactor evidence="1">
        <name>heme b</name>
        <dbReference type="ChEBI" id="CHEBI:60344"/>
    </cofactor>
</comment>
<dbReference type="EMBL" id="CAJNBK010000022">
    <property type="protein sequence ID" value="CAE6809148.1"/>
    <property type="molecule type" value="Genomic_DNA"/>
</dbReference>
<keyword evidence="3" id="KW-0813">Transport</keyword>
<evidence type="ECO:0000256" key="3">
    <source>
        <dbReference type="ARBA" id="ARBA00022448"/>
    </source>
</evidence>